<name>A0ABW0SRT8_9GAMM</name>
<proteinExistence type="predicted"/>
<comment type="caution">
    <text evidence="2">The sequence shown here is derived from an EMBL/GenBank/DDBJ whole genome shotgun (WGS) entry which is preliminary data.</text>
</comment>
<organism evidence="2 3">
    <name type="scientific">Lysobacter yangpyeongensis</name>
    <dbReference type="NCBI Taxonomy" id="346182"/>
    <lineage>
        <taxon>Bacteria</taxon>
        <taxon>Pseudomonadati</taxon>
        <taxon>Pseudomonadota</taxon>
        <taxon>Gammaproteobacteria</taxon>
        <taxon>Lysobacterales</taxon>
        <taxon>Lysobacteraceae</taxon>
        <taxon>Lysobacter</taxon>
    </lineage>
</organism>
<keyword evidence="3" id="KW-1185">Reference proteome</keyword>
<protein>
    <submittedName>
        <fullName evidence="2">Energy transducer TonB</fullName>
    </submittedName>
</protein>
<dbReference type="Pfam" id="PF03544">
    <property type="entry name" value="TonB_C"/>
    <property type="match status" value="1"/>
</dbReference>
<dbReference type="EMBL" id="JBHSNM010000011">
    <property type="protein sequence ID" value="MFC5571566.1"/>
    <property type="molecule type" value="Genomic_DNA"/>
</dbReference>
<feature type="domain" description="TonB C-terminal" evidence="1">
    <location>
        <begin position="56"/>
        <end position="118"/>
    </location>
</feature>
<dbReference type="SUPFAM" id="SSF74653">
    <property type="entry name" value="TolA/TonB C-terminal domain"/>
    <property type="match status" value="1"/>
</dbReference>
<sequence length="122" mass="13143">MNRLTPESFQRDQEIKRQYGCKYIIADAPDSPALERAQPIAGGLPDAPLGPDGEPINGKVLIGYIIGVDGLAHDPIVLESTSPILTDTALAAMKEWRFVPGKFNGRIVATLAAQNFSFGPPR</sequence>
<reference evidence="3" key="1">
    <citation type="journal article" date="2019" name="Int. J. Syst. Evol. Microbiol.">
        <title>The Global Catalogue of Microorganisms (GCM) 10K type strain sequencing project: providing services to taxonomists for standard genome sequencing and annotation.</title>
        <authorList>
            <consortium name="The Broad Institute Genomics Platform"/>
            <consortium name="The Broad Institute Genome Sequencing Center for Infectious Disease"/>
            <person name="Wu L."/>
            <person name="Ma J."/>
        </authorList>
    </citation>
    <scope>NUCLEOTIDE SEQUENCE [LARGE SCALE GENOMIC DNA]</scope>
    <source>
        <strain evidence="3">KACC 11407</strain>
    </source>
</reference>
<dbReference type="Gene3D" id="3.30.1150.10">
    <property type="match status" value="1"/>
</dbReference>
<accession>A0ABW0SRT8</accession>
<evidence type="ECO:0000313" key="3">
    <source>
        <dbReference type="Proteomes" id="UP001596036"/>
    </source>
</evidence>
<gene>
    <name evidence="2" type="ORF">ACFPN1_16015</name>
</gene>
<dbReference type="RefSeq" id="WP_386756220.1">
    <property type="nucleotide sequence ID" value="NZ_JBHSNM010000011.1"/>
</dbReference>
<evidence type="ECO:0000313" key="2">
    <source>
        <dbReference type="EMBL" id="MFC5571566.1"/>
    </source>
</evidence>
<dbReference type="Proteomes" id="UP001596036">
    <property type="component" value="Unassembled WGS sequence"/>
</dbReference>
<dbReference type="InterPro" id="IPR037682">
    <property type="entry name" value="TonB_C"/>
</dbReference>
<evidence type="ECO:0000259" key="1">
    <source>
        <dbReference type="Pfam" id="PF03544"/>
    </source>
</evidence>